<feature type="transmembrane region" description="Helical" evidence="1">
    <location>
        <begin position="160"/>
        <end position="186"/>
    </location>
</feature>
<feature type="transmembrane region" description="Helical" evidence="1">
    <location>
        <begin position="501"/>
        <end position="528"/>
    </location>
</feature>
<feature type="transmembrane region" description="Helical" evidence="1">
    <location>
        <begin position="361"/>
        <end position="383"/>
    </location>
</feature>
<feature type="transmembrane region" description="Helical" evidence="1">
    <location>
        <begin position="336"/>
        <end position="355"/>
    </location>
</feature>
<feature type="transmembrane region" description="Helical" evidence="1">
    <location>
        <begin position="115"/>
        <end position="140"/>
    </location>
</feature>
<organism evidence="2 3">
    <name type="scientific">Emiliania huxleyi (strain CCMP1516)</name>
    <dbReference type="NCBI Taxonomy" id="280463"/>
    <lineage>
        <taxon>Eukaryota</taxon>
        <taxon>Haptista</taxon>
        <taxon>Haptophyta</taxon>
        <taxon>Prymnesiophyceae</taxon>
        <taxon>Isochrysidales</taxon>
        <taxon>Noelaerhabdaceae</taxon>
        <taxon>Emiliania</taxon>
    </lineage>
</organism>
<dbReference type="AlphaFoldDB" id="A0A0D3K3M9"/>
<feature type="transmembrane region" description="Helical" evidence="1">
    <location>
        <begin position="238"/>
        <end position="258"/>
    </location>
</feature>
<evidence type="ECO:0000313" key="3">
    <source>
        <dbReference type="Proteomes" id="UP000013827"/>
    </source>
</evidence>
<feature type="transmembrane region" description="Helical" evidence="1">
    <location>
        <begin position="84"/>
        <end position="103"/>
    </location>
</feature>
<accession>A0A0D3K3M9</accession>
<feature type="transmembrane region" description="Helical" evidence="1">
    <location>
        <begin position="548"/>
        <end position="564"/>
    </location>
</feature>
<evidence type="ECO:0000313" key="2">
    <source>
        <dbReference type="EnsemblProtists" id="EOD30364"/>
    </source>
</evidence>
<keyword evidence="1" id="KW-0812">Transmembrane</keyword>
<dbReference type="PaxDb" id="2903-EOD30364"/>
<proteinExistence type="predicted"/>
<protein>
    <submittedName>
        <fullName evidence="2">Uncharacterized protein</fullName>
    </submittedName>
</protein>
<dbReference type="RefSeq" id="XP_005782793.1">
    <property type="nucleotide sequence ID" value="XM_005782736.1"/>
</dbReference>
<reference evidence="2" key="2">
    <citation type="submission" date="2024-10" db="UniProtKB">
        <authorList>
            <consortium name="EnsemblProtists"/>
        </authorList>
    </citation>
    <scope>IDENTIFICATION</scope>
</reference>
<dbReference type="Proteomes" id="UP000013827">
    <property type="component" value="Unassembled WGS sequence"/>
</dbReference>
<dbReference type="HOGENOM" id="CLU_411324_0_0_1"/>
<keyword evidence="1" id="KW-1133">Transmembrane helix</keyword>
<feature type="transmembrane region" description="Helical" evidence="1">
    <location>
        <begin position="404"/>
        <end position="425"/>
    </location>
</feature>
<dbReference type="KEGG" id="ehx:EMIHUDRAFT_456623"/>
<evidence type="ECO:0000256" key="1">
    <source>
        <dbReference type="SAM" id="Phobius"/>
    </source>
</evidence>
<feature type="transmembrane region" description="Helical" evidence="1">
    <location>
        <begin position="605"/>
        <end position="627"/>
    </location>
</feature>
<keyword evidence="3" id="KW-1185">Reference proteome</keyword>
<dbReference type="EnsemblProtists" id="EOD30364">
    <property type="protein sequence ID" value="EOD30364"/>
    <property type="gene ID" value="EMIHUDRAFT_456623"/>
</dbReference>
<feature type="transmembrane region" description="Helical" evidence="1">
    <location>
        <begin position="49"/>
        <end position="72"/>
    </location>
</feature>
<feature type="transmembrane region" description="Helical" evidence="1">
    <location>
        <begin position="633"/>
        <end position="654"/>
    </location>
</feature>
<sequence>MHRTAKSSSTSTVVTTRRFTRFDFDMDTSSGGRAEERAPDYSYSISDGLLTFLSVMAPTLVLNLAFSVAGFGDVTYLFLEDLKYPWYAAADACLLLCLLLWMLDAHRWTKSYMVVVRRLCIALAVLLAAVACSLATRVYPFAPLQLGVSTPRRLLQQGRLTPVTVVESVAVAAALSLTYFALWVAVLPPPASRLRTGWDEEWLNLWGGPVKAYWEGRLGCEPFNATASYNDIDCYDAAFCWFFFPLLVGISLVVFAVVCRFLARVLASETNAEADAAAVKLFVGAISVAGLGMCSLVQLVRTVIGVAVQAPSPSPGSACTSPPPSPARGRRSALEYYTSSILWLWLLLTGAGMGLSHIVSVAMLNLVAAALLLVGGTLGWETFARAMAEAAWVQRGLRYIESGYEWCVALVICVGVLPLLAYALLLAGKQATRWLRGSSKASRGGIVTAETHERLTKLSVHWGSVCSKVALLCQGYLCMSVVVAKFVVVFLCWLSAVLAGLPLGLVGIVLFLVPVIPGIPVYVCSGVLLTGAVMSEEELADPTPHAPPSYWLGVALAVSARFVLTQRGCTFGKTVVLCGGPDWPTSVLTGTSDNLGILGLSCPKMLFGSIPVVLLILPSTAMGSALIMANQPLAMTMAMLATQMGASVGFVAVIEHAATAYEAQSIQE</sequence>
<name>A0A0D3K3M9_EMIH1</name>
<reference evidence="3" key="1">
    <citation type="journal article" date="2013" name="Nature">
        <title>Pan genome of the phytoplankton Emiliania underpins its global distribution.</title>
        <authorList>
            <person name="Read B.A."/>
            <person name="Kegel J."/>
            <person name="Klute M.J."/>
            <person name="Kuo A."/>
            <person name="Lefebvre S.C."/>
            <person name="Maumus F."/>
            <person name="Mayer C."/>
            <person name="Miller J."/>
            <person name="Monier A."/>
            <person name="Salamov A."/>
            <person name="Young J."/>
            <person name="Aguilar M."/>
            <person name="Claverie J.M."/>
            <person name="Frickenhaus S."/>
            <person name="Gonzalez K."/>
            <person name="Herman E.K."/>
            <person name="Lin Y.C."/>
            <person name="Napier J."/>
            <person name="Ogata H."/>
            <person name="Sarno A.F."/>
            <person name="Shmutz J."/>
            <person name="Schroeder D."/>
            <person name="de Vargas C."/>
            <person name="Verret F."/>
            <person name="von Dassow P."/>
            <person name="Valentin K."/>
            <person name="Van de Peer Y."/>
            <person name="Wheeler G."/>
            <person name="Dacks J.B."/>
            <person name="Delwiche C.F."/>
            <person name="Dyhrman S.T."/>
            <person name="Glockner G."/>
            <person name="John U."/>
            <person name="Richards T."/>
            <person name="Worden A.Z."/>
            <person name="Zhang X."/>
            <person name="Grigoriev I.V."/>
            <person name="Allen A.E."/>
            <person name="Bidle K."/>
            <person name="Borodovsky M."/>
            <person name="Bowler C."/>
            <person name="Brownlee C."/>
            <person name="Cock J.M."/>
            <person name="Elias M."/>
            <person name="Gladyshev V.N."/>
            <person name="Groth M."/>
            <person name="Guda C."/>
            <person name="Hadaegh A."/>
            <person name="Iglesias-Rodriguez M.D."/>
            <person name="Jenkins J."/>
            <person name="Jones B.M."/>
            <person name="Lawson T."/>
            <person name="Leese F."/>
            <person name="Lindquist E."/>
            <person name="Lobanov A."/>
            <person name="Lomsadze A."/>
            <person name="Malik S.B."/>
            <person name="Marsh M.E."/>
            <person name="Mackinder L."/>
            <person name="Mock T."/>
            <person name="Mueller-Roeber B."/>
            <person name="Pagarete A."/>
            <person name="Parker M."/>
            <person name="Probert I."/>
            <person name="Quesneville H."/>
            <person name="Raines C."/>
            <person name="Rensing S.A."/>
            <person name="Riano-Pachon D.M."/>
            <person name="Richier S."/>
            <person name="Rokitta S."/>
            <person name="Shiraiwa Y."/>
            <person name="Soanes D.M."/>
            <person name="van der Giezen M."/>
            <person name="Wahlund T.M."/>
            <person name="Williams B."/>
            <person name="Wilson W."/>
            <person name="Wolfe G."/>
            <person name="Wurch L.L."/>
        </authorList>
    </citation>
    <scope>NUCLEOTIDE SEQUENCE</scope>
</reference>
<dbReference type="GeneID" id="17275638"/>
<keyword evidence="1" id="KW-0472">Membrane</keyword>
<feature type="transmembrane region" description="Helical" evidence="1">
    <location>
        <begin position="278"/>
        <end position="300"/>
    </location>
</feature>